<evidence type="ECO:0000256" key="2">
    <source>
        <dbReference type="ARBA" id="ARBA00023015"/>
    </source>
</evidence>
<comment type="similarity">
    <text evidence="1">Belongs to the LysR transcriptional regulatory family.</text>
</comment>
<dbReference type="Proteomes" id="UP000266744">
    <property type="component" value="Chromosome"/>
</dbReference>
<sequence>MNLKQIRYALAVAETQSFTQAAQRCHTVQSALSHQIARLEQELGCQLFERTSRRVSLTDAGQAFILPAQRLLAEQQSLINEVNAASGNVTGTLTLGTISTLNAFDLTEKIGEFNRCYPAVNIRLYVGMSETLLEDTRQQKTDVSFVGIWPGDKNTLPLSHCKLTDEPLVALVAPDHVLAGKASVDLQTLAAVPLVDFYSGTGARRQTDRAFQTAGIKRHVNFEIDHIEWLENLVRRGLAAGIVPVSTAQRLISLVSIPIDDGPRRQVYCIWHTPLSAAAERFLHFSGFTGQGIASAE</sequence>
<dbReference type="EMBL" id="CP010029">
    <property type="protein sequence ID" value="ANI31102.1"/>
    <property type="molecule type" value="Genomic_DNA"/>
</dbReference>
<proteinExistence type="inferred from homology"/>
<keyword evidence="4" id="KW-0804">Transcription</keyword>
<name>A0ABN4Q0U8_YERET</name>
<protein>
    <submittedName>
        <fullName evidence="6">LysR family transcriptional regulator</fullName>
    </submittedName>
</protein>
<dbReference type="PANTHER" id="PTHR30346">
    <property type="entry name" value="TRANSCRIPTIONAL DUAL REGULATOR HCAR-RELATED"/>
    <property type="match status" value="1"/>
</dbReference>
<dbReference type="RefSeq" id="WP_064516687.1">
    <property type="nucleotide sequence ID" value="NZ_CBCSBH010000051.1"/>
</dbReference>
<evidence type="ECO:0000259" key="5">
    <source>
        <dbReference type="PROSITE" id="PS50931"/>
    </source>
</evidence>
<evidence type="ECO:0000256" key="3">
    <source>
        <dbReference type="ARBA" id="ARBA00023125"/>
    </source>
</evidence>
<dbReference type="Gene3D" id="1.10.10.10">
    <property type="entry name" value="Winged helix-like DNA-binding domain superfamily/Winged helix DNA-binding domain"/>
    <property type="match status" value="1"/>
</dbReference>
<dbReference type="InterPro" id="IPR005119">
    <property type="entry name" value="LysR_subst-bd"/>
</dbReference>
<reference evidence="7" key="1">
    <citation type="journal article" date="2016" name="Toxins">
        <title>The Draft Genome Sequence of the Yersinia entomophaga Entomopathogenic Type Strain MH96T.</title>
        <authorList>
            <person name="Hurst M.R."/>
            <person name="Beattie A."/>
            <person name="Altermann E."/>
            <person name="Moraga R.M."/>
            <person name="Harper L.A."/>
            <person name="Calder J."/>
            <person name="Laugraud A."/>
        </authorList>
    </citation>
    <scope>NUCLEOTIDE SEQUENCE [LARGE SCALE GENOMIC DNA]</scope>
    <source>
        <strain evidence="7">MH96</strain>
    </source>
</reference>
<accession>A0ABN4Q0U8</accession>
<dbReference type="PRINTS" id="PR00039">
    <property type="entry name" value="HTHLYSR"/>
</dbReference>
<evidence type="ECO:0000256" key="4">
    <source>
        <dbReference type="ARBA" id="ARBA00023163"/>
    </source>
</evidence>
<dbReference type="Pfam" id="PF03466">
    <property type="entry name" value="LysR_substrate"/>
    <property type="match status" value="1"/>
</dbReference>
<dbReference type="PROSITE" id="PS50931">
    <property type="entry name" value="HTH_LYSR"/>
    <property type="match status" value="1"/>
</dbReference>
<keyword evidence="3" id="KW-0238">DNA-binding</keyword>
<evidence type="ECO:0000256" key="1">
    <source>
        <dbReference type="ARBA" id="ARBA00009437"/>
    </source>
</evidence>
<organism evidence="6 7">
    <name type="scientific">Yersinia entomophaga</name>
    <dbReference type="NCBI Taxonomy" id="935293"/>
    <lineage>
        <taxon>Bacteria</taxon>
        <taxon>Pseudomonadati</taxon>
        <taxon>Pseudomonadota</taxon>
        <taxon>Gammaproteobacteria</taxon>
        <taxon>Enterobacterales</taxon>
        <taxon>Yersiniaceae</taxon>
        <taxon>Yersinia</taxon>
    </lineage>
</organism>
<dbReference type="InterPro" id="IPR036388">
    <property type="entry name" value="WH-like_DNA-bd_sf"/>
</dbReference>
<dbReference type="Gene3D" id="3.40.190.290">
    <property type="match status" value="1"/>
</dbReference>
<dbReference type="Pfam" id="PF00126">
    <property type="entry name" value="HTH_1"/>
    <property type="match status" value="1"/>
</dbReference>
<dbReference type="SUPFAM" id="SSF53850">
    <property type="entry name" value="Periplasmic binding protein-like II"/>
    <property type="match status" value="1"/>
</dbReference>
<feature type="domain" description="HTH lysR-type" evidence="5">
    <location>
        <begin position="1"/>
        <end position="58"/>
    </location>
</feature>
<dbReference type="CDD" id="cd08436">
    <property type="entry name" value="PBP2_LTTR_like_3"/>
    <property type="match status" value="1"/>
</dbReference>
<keyword evidence="7" id="KW-1185">Reference proteome</keyword>
<keyword evidence="2" id="KW-0805">Transcription regulation</keyword>
<evidence type="ECO:0000313" key="7">
    <source>
        <dbReference type="Proteomes" id="UP000266744"/>
    </source>
</evidence>
<dbReference type="PANTHER" id="PTHR30346:SF30">
    <property type="entry name" value="SMALL NEUTRAL PROTEASE REGULATORY PROTEIN"/>
    <property type="match status" value="1"/>
</dbReference>
<gene>
    <name evidence="6" type="ORF">PL78_14905</name>
</gene>
<dbReference type="InterPro" id="IPR036390">
    <property type="entry name" value="WH_DNA-bd_sf"/>
</dbReference>
<dbReference type="SUPFAM" id="SSF46785">
    <property type="entry name" value="Winged helix' DNA-binding domain"/>
    <property type="match status" value="1"/>
</dbReference>
<dbReference type="InterPro" id="IPR000847">
    <property type="entry name" value="LysR_HTH_N"/>
</dbReference>
<evidence type="ECO:0000313" key="6">
    <source>
        <dbReference type="EMBL" id="ANI31102.1"/>
    </source>
</evidence>